<dbReference type="GO" id="GO:0004523">
    <property type="term" value="F:RNA-DNA hybrid ribonuclease activity"/>
    <property type="evidence" value="ECO:0007669"/>
    <property type="project" value="InterPro"/>
</dbReference>
<reference evidence="5" key="1">
    <citation type="submission" date="2021-03" db="UniProtKB">
        <authorList>
            <consortium name="EnsemblPlants"/>
        </authorList>
    </citation>
    <scope>IDENTIFICATION</scope>
</reference>
<dbReference type="InterPro" id="IPR025558">
    <property type="entry name" value="DUF4283"/>
</dbReference>
<evidence type="ECO:0000313" key="6">
    <source>
        <dbReference type="Proteomes" id="UP000596661"/>
    </source>
</evidence>
<dbReference type="Pfam" id="PF13966">
    <property type="entry name" value="zf-RVT"/>
    <property type="match status" value="1"/>
</dbReference>
<evidence type="ECO:0000256" key="1">
    <source>
        <dbReference type="PROSITE-ProRule" id="PRU00047"/>
    </source>
</evidence>
<name>A0A803QPC0_CANSA</name>
<dbReference type="CDD" id="cd01650">
    <property type="entry name" value="RT_nLTR_like"/>
    <property type="match status" value="1"/>
</dbReference>
<keyword evidence="1" id="KW-0863">Zinc-finger</keyword>
<feature type="compositionally biased region" description="Polar residues" evidence="2">
    <location>
        <begin position="341"/>
        <end position="352"/>
    </location>
</feature>
<feature type="region of interest" description="Disordered" evidence="2">
    <location>
        <begin position="594"/>
        <end position="670"/>
    </location>
</feature>
<dbReference type="InterPro" id="IPR002156">
    <property type="entry name" value="RNaseH_domain"/>
</dbReference>
<dbReference type="EnsemblPlants" id="evm.model.10.557">
    <property type="protein sequence ID" value="cds.evm.model.10.557"/>
    <property type="gene ID" value="evm.TU.10.557"/>
</dbReference>
<evidence type="ECO:0000259" key="4">
    <source>
        <dbReference type="PROSITE" id="PS50878"/>
    </source>
</evidence>
<dbReference type="GO" id="GO:0008270">
    <property type="term" value="F:zinc ion binding"/>
    <property type="evidence" value="ECO:0007669"/>
    <property type="project" value="UniProtKB-KW"/>
</dbReference>
<dbReference type="Proteomes" id="UP000596661">
    <property type="component" value="Unassembled WGS sequence"/>
</dbReference>
<dbReference type="EMBL" id="UZAU01000806">
    <property type="status" value="NOT_ANNOTATED_CDS"/>
    <property type="molecule type" value="Genomic_DNA"/>
</dbReference>
<feature type="compositionally biased region" description="Basic residues" evidence="2">
    <location>
        <begin position="626"/>
        <end position="637"/>
    </location>
</feature>
<dbReference type="Gene3D" id="3.60.10.10">
    <property type="entry name" value="Endonuclease/exonuclease/phosphatase"/>
    <property type="match status" value="1"/>
</dbReference>
<dbReference type="Pfam" id="PF14111">
    <property type="entry name" value="DUF4283"/>
    <property type="match status" value="1"/>
</dbReference>
<dbReference type="InterPro" id="IPR005135">
    <property type="entry name" value="Endo/exonuclease/phosphatase"/>
</dbReference>
<dbReference type="InterPro" id="IPR025836">
    <property type="entry name" value="Zn_knuckle_CX2CX4HX4C"/>
</dbReference>
<dbReference type="InterPro" id="IPR036691">
    <property type="entry name" value="Endo/exonu/phosph_ase_sf"/>
</dbReference>
<feature type="compositionally biased region" description="Basic and acidic residues" evidence="2">
    <location>
        <begin position="639"/>
        <end position="649"/>
    </location>
</feature>
<feature type="region of interest" description="Disordered" evidence="2">
    <location>
        <begin position="337"/>
        <end position="361"/>
    </location>
</feature>
<dbReference type="InterPro" id="IPR052343">
    <property type="entry name" value="Retrotransposon-Effector_Assoc"/>
</dbReference>
<feature type="domain" description="Reverse transcriptase" evidence="4">
    <location>
        <begin position="1153"/>
        <end position="1422"/>
    </location>
</feature>
<dbReference type="GO" id="GO:0003676">
    <property type="term" value="F:nucleic acid binding"/>
    <property type="evidence" value="ECO:0007669"/>
    <property type="project" value="InterPro"/>
</dbReference>
<dbReference type="Gene3D" id="3.30.420.10">
    <property type="entry name" value="Ribonuclease H-like superfamily/Ribonuclease H"/>
    <property type="match status" value="1"/>
</dbReference>
<dbReference type="InterPro" id="IPR026960">
    <property type="entry name" value="RVT-Znf"/>
</dbReference>
<organism evidence="5 6">
    <name type="scientific">Cannabis sativa</name>
    <name type="common">Hemp</name>
    <name type="synonym">Marijuana</name>
    <dbReference type="NCBI Taxonomy" id="3483"/>
    <lineage>
        <taxon>Eukaryota</taxon>
        <taxon>Viridiplantae</taxon>
        <taxon>Streptophyta</taxon>
        <taxon>Embryophyta</taxon>
        <taxon>Tracheophyta</taxon>
        <taxon>Spermatophyta</taxon>
        <taxon>Magnoliopsida</taxon>
        <taxon>eudicotyledons</taxon>
        <taxon>Gunneridae</taxon>
        <taxon>Pentapetalae</taxon>
        <taxon>rosids</taxon>
        <taxon>fabids</taxon>
        <taxon>Rosales</taxon>
        <taxon>Cannabaceae</taxon>
        <taxon>Cannabis</taxon>
    </lineage>
</organism>
<dbReference type="PROSITE" id="PS50158">
    <property type="entry name" value="ZF_CCHC"/>
    <property type="match status" value="1"/>
</dbReference>
<feature type="domain" description="CCHC-type" evidence="3">
    <location>
        <begin position="269"/>
        <end position="282"/>
    </location>
</feature>
<evidence type="ECO:0008006" key="7">
    <source>
        <dbReference type="Google" id="ProtNLM"/>
    </source>
</evidence>
<dbReference type="CDD" id="cd06222">
    <property type="entry name" value="RNase_H_like"/>
    <property type="match status" value="1"/>
</dbReference>
<evidence type="ECO:0000313" key="5">
    <source>
        <dbReference type="EnsemblPlants" id="cds.evm.model.10.557"/>
    </source>
</evidence>
<dbReference type="PROSITE" id="PS50878">
    <property type="entry name" value="RT_POL"/>
    <property type="match status" value="1"/>
</dbReference>
<sequence length="2014" mass="228473">MVDNSVLPREPILEEVIPSDGAPEVMVLEEDPPHLPQSTEVNMEGAFNDSAEELVVSPINGNANKPNEDIEVLRNNFLESMSLELEPDFELTAEVVNSGVLVSFLGGKGVSRSRLKDILNQIWKLKGFWKLKTMKPGVWGIFFDKQEDCTAILRSRPWIINGKLLIIREWPADGDWYNMDMGLAVFWVMASGLPTPYLNAVNTRTIASKAGRFIGGDLANQRTIMRRGFLKFQVEINTSFQLISGFFLDIKRGRKEWIQFRYFKLPKLCYNCGYLGHDKKACFRSTAFAFPPQGDAVPAYGPWMKAESAIYSCFNTRNQLDFYREDVGRTVTPARVPPATVRQSNPTGNHPSVSPVRDPLGIDPKSKAFGKRPIIDSGGKQVLPVTAQTKPMRKVIRVIDNGSGAVLGKNLKVVEKTSEKPVDKGKGLMASDAQGTRHFGMGRKTRSVSPRPLQRHYQGNNRTFTDEDILKKFSSRPPPNPADNGILTTIMANIGPTYDQMVDKAHAELCQSRQPHKHPEPTHFPWPIYAEEIGLAEELMGPAPVDKFEPIPTLFHDPVDVSDLVHHCPQPRKRKASLTLIPYVQHTEENTIEFTTEVPDLPKFSPAPNSPFKMGSGASSSSLKNDKRRRKGSRLKKVVTMEESSRDNEPVNEDASLSKFSDGRGGGPYQAPPSSMKCLSWNCRGLARDPTPQAILAWVSRYKVDCVFLMETKVSIKIMEEMARKLGFSNMECVGAIGLTGGSCLMWNNNIKLDVNYFSEGFFEATVCDVQNNFQWKFFAIYGTPYMGAKEVFWKSMEEEFSACQFPWMLIGDLNCICSQEEKVGGRKVSSADTKWLSSFMDRTGGIDLQFIGNKFTWQNNRFSGGLIRERLDRALCSPDWILEYASAGVRNLPISISDHAPIVFDSHLFAAKGFIPFRYFEVWSREESCQREVEMAWTVSDVNATVAFIRNIHQTRTALQSWKKNHSEVKEGDIKKMENRLAWIQNQPNLDMFREEEAAIHLNLAISWSKLESIWRQKSRETWLALGDRNTRFFHAATVIRKRRNSIWAIKDRDGKVWKDRKHIAEVVNHYFMNLFTTDRPSIDGSFEDMFVPKIDIDANVNFAKIPSDKEIKETVFGLHPLKAPGPDGFSGCFFRKYWDVVGVNLIATVQEFFISGIMNPKLNNTFICLIPKVDFPMSMDQFRPISLCNFSYKVIAKILSNRLRPLMNELISPLQSAFIPGRWIGESSILTQEIIHKIRHKQGKGGLMAVKLDMHKAYDKMEWAFLDKVLIANGFDVKSRKLLMSCVTSVSYSVLLNGSPLKKIIPQRGLRQGDPMSPFLFLLCQEVFSKLIQRAEESGSVHGIKIAQAAPPISHLMFADDTILFARANENEARKLLECISIYEKWSGQSCSKPKSSVLFSSNICSRRRENLLNTLNFVQVRGEERHLGNPFVFKRRKKEDYIRLKESIFEKMEDVYLKASLSTCSGLGALMRKFWWLGNVDKNRFMALKAWDKVCQPKSSGGLGLRKCEDMNKALLSKLAWSLASQVEKPWVYCLLGKYCYNENFWGVKPKSSDSFQWKCILDTRTTILKGSLSVAASGSTINFWNQPWIPWLDYTEFVALMESLKGRGFTVQTLGDVSQGNEWNEEVINQIFGEELGRRIISIPRIPTPYKDQIFWKQNPAGMFSVKAAYLTENSDRFAPEKKLWKWIWEPGIHPRISVFLWRVLSEALPTREGRFLQEKVCNLCEMEEESACHLFWKCSFSRAIWFGSRMALKFDNLSGDDMFSMMENAIQKLECVDRKEVLIYLGCIMTEIWNQRNALCIQSQIGSTQLALSKIERKMEDFKAALSSSHSCNGGVRVDLGCQDSIESFVSRSNQTEAVYRHFVLTDASWVKGTAGIAAITVDVSTGCWFVNSQKIQVQSVLEAELHAIFLALKRAFEMGWHEVCILSDSKIAVQALTAQSIPDWRVARVFYLILNLSKKFHLCCFNFIKRSSNFVADGAAKNARISSNLAVLYQGEGNPPVIPIFFMI</sequence>
<accession>A0A803QPC0</accession>
<dbReference type="InterPro" id="IPR000477">
    <property type="entry name" value="RT_dom"/>
</dbReference>
<dbReference type="PANTHER" id="PTHR46890:SF48">
    <property type="entry name" value="RNA-DIRECTED DNA POLYMERASE"/>
    <property type="match status" value="1"/>
</dbReference>
<dbReference type="Pfam" id="PF13456">
    <property type="entry name" value="RVT_3"/>
    <property type="match status" value="1"/>
</dbReference>
<protein>
    <recommendedName>
        <fullName evidence="7">Reverse transcriptase</fullName>
    </recommendedName>
</protein>
<dbReference type="Gramene" id="evm.model.10.557">
    <property type="protein sequence ID" value="cds.evm.model.10.557"/>
    <property type="gene ID" value="evm.TU.10.557"/>
</dbReference>
<keyword evidence="1" id="KW-0479">Metal-binding</keyword>
<dbReference type="Pfam" id="PF14392">
    <property type="entry name" value="zf-CCHC_4"/>
    <property type="match status" value="1"/>
</dbReference>
<evidence type="ECO:0000256" key="2">
    <source>
        <dbReference type="SAM" id="MobiDB-lite"/>
    </source>
</evidence>
<feature type="region of interest" description="Disordered" evidence="2">
    <location>
        <begin position="438"/>
        <end position="460"/>
    </location>
</feature>
<proteinExistence type="predicted"/>
<dbReference type="InterPro" id="IPR044730">
    <property type="entry name" value="RNase_H-like_dom_plant"/>
</dbReference>
<dbReference type="InterPro" id="IPR012337">
    <property type="entry name" value="RNaseH-like_sf"/>
</dbReference>
<keyword evidence="1" id="KW-0862">Zinc</keyword>
<dbReference type="InterPro" id="IPR036397">
    <property type="entry name" value="RNaseH_sf"/>
</dbReference>
<dbReference type="Pfam" id="PF03372">
    <property type="entry name" value="Exo_endo_phos"/>
    <property type="match status" value="1"/>
</dbReference>
<dbReference type="SUPFAM" id="SSF56219">
    <property type="entry name" value="DNase I-like"/>
    <property type="match status" value="1"/>
</dbReference>
<dbReference type="PANTHER" id="PTHR46890">
    <property type="entry name" value="NON-LTR RETROLELEMENT REVERSE TRANSCRIPTASE-LIKE PROTEIN-RELATED"/>
    <property type="match status" value="1"/>
</dbReference>
<dbReference type="SUPFAM" id="SSF53098">
    <property type="entry name" value="Ribonuclease H-like"/>
    <property type="match status" value="1"/>
</dbReference>
<keyword evidence="6" id="KW-1185">Reference proteome</keyword>
<dbReference type="InterPro" id="IPR001878">
    <property type="entry name" value="Znf_CCHC"/>
</dbReference>
<evidence type="ECO:0000259" key="3">
    <source>
        <dbReference type="PROSITE" id="PS50158"/>
    </source>
</evidence>
<dbReference type="Pfam" id="PF00078">
    <property type="entry name" value="RVT_1"/>
    <property type="match status" value="1"/>
</dbReference>